<organism evidence="4 5">
    <name type="scientific">Actinophytocola algeriensis</name>
    <dbReference type="NCBI Taxonomy" id="1768010"/>
    <lineage>
        <taxon>Bacteria</taxon>
        <taxon>Bacillati</taxon>
        <taxon>Actinomycetota</taxon>
        <taxon>Actinomycetes</taxon>
        <taxon>Pseudonocardiales</taxon>
        <taxon>Pseudonocardiaceae</taxon>
    </lineage>
</organism>
<evidence type="ECO:0000313" key="4">
    <source>
        <dbReference type="EMBL" id="MBB4910036.1"/>
    </source>
</evidence>
<dbReference type="PROSITE" id="PS51462">
    <property type="entry name" value="NUDIX"/>
    <property type="match status" value="1"/>
</dbReference>
<keyword evidence="5" id="KW-1185">Reference proteome</keyword>
<accession>A0A7W7VH49</accession>
<gene>
    <name evidence="4" type="ORF">FHR82_006294</name>
</gene>
<dbReference type="AlphaFoldDB" id="A0A7W7VH49"/>
<evidence type="ECO:0000313" key="5">
    <source>
        <dbReference type="Proteomes" id="UP000520767"/>
    </source>
</evidence>
<dbReference type="InterPro" id="IPR015797">
    <property type="entry name" value="NUDIX_hydrolase-like_dom_sf"/>
</dbReference>
<name>A0A7W7VH49_9PSEU</name>
<reference evidence="4 5" key="1">
    <citation type="submission" date="2020-08" db="EMBL/GenBank/DDBJ databases">
        <title>Genomic Encyclopedia of Type Strains, Phase III (KMG-III): the genomes of soil and plant-associated and newly described type strains.</title>
        <authorList>
            <person name="Whitman W."/>
        </authorList>
    </citation>
    <scope>NUCLEOTIDE SEQUENCE [LARGE SCALE GENOMIC DNA]</scope>
    <source>
        <strain evidence="4 5">CECT 8960</strain>
    </source>
</reference>
<keyword evidence="2" id="KW-0378">Hydrolase</keyword>
<proteinExistence type="predicted"/>
<dbReference type="InterPro" id="IPR020084">
    <property type="entry name" value="NUDIX_hydrolase_CS"/>
</dbReference>
<dbReference type="InterPro" id="IPR000086">
    <property type="entry name" value="NUDIX_hydrolase_dom"/>
</dbReference>
<sequence>MLREGDEFVQCGQGHRHWGKFGAAGLLVHHDGAVLLQQRSAMSLGPETWGLFGGARDRDEAPVTTALRETAEESTLDVTAVRPHGVLREDHGGWYYDTVVGDLAERQDVGPRDWESKDARWVPADEVEDYDLFPPFAASWPRVREAMRRAVLIVDTANVMGSRNDGWWRDRYGAATRLRDQIDKLEGVPLPPFDVAFPELVMVVEGKAKEVGDAEHVRTVRAEHDGDDTIVETVALLTAPSVDVHVVTADRELKRRCAAEGAHTLGPRWLLNQL</sequence>
<feature type="domain" description="Nudix hydrolase" evidence="3">
    <location>
        <begin position="19"/>
        <end position="149"/>
    </location>
</feature>
<comment type="cofactor">
    <cofactor evidence="1">
        <name>Mg(2+)</name>
        <dbReference type="ChEBI" id="CHEBI:18420"/>
    </cofactor>
</comment>
<dbReference type="PANTHER" id="PTHR43046">
    <property type="entry name" value="GDP-MANNOSE MANNOSYL HYDROLASE"/>
    <property type="match status" value="1"/>
</dbReference>
<comment type="caution">
    <text evidence="4">The sequence shown here is derived from an EMBL/GenBank/DDBJ whole genome shotgun (WGS) entry which is preliminary data.</text>
</comment>
<evidence type="ECO:0000259" key="3">
    <source>
        <dbReference type="PROSITE" id="PS51462"/>
    </source>
</evidence>
<dbReference type="RefSeq" id="WP_221464437.1">
    <property type="nucleotide sequence ID" value="NZ_JACHJQ010000006.1"/>
</dbReference>
<dbReference type="Proteomes" id="UP000520767">
    <property type="component" value="Unassembled WGS sequence"/>
</dbReference>
<dbReference type="Gene3D" id="3.90.79.10">
    <property type="entry name" value="Nucleoside Triphosphate Pyrophosphohydrolase"/>
    <property type="match status" value="1"/>
</dbReference>
<dbReference type="PROSITE" id="PS00893">
    <property type="entry name" value="NUDIX_BOX"/>
    <property type="match status" value="1"/>
</dbReference>
<protein>
    <submittedName>
        <fullName evidence="4">8-oxo-dGTP pyrophosphatase MutT (NUDIX family)</fullName>
    </submittedName>
</protein>
<evidence type="ECO:0000256" key="1">
    <source>
        <dbReference type="ARBA" id="ARBA00001946"/>
    </source>
</evidence>
<dbReference type="EMBL" id="JACHJQ010000006">
    <property type="protein sequence ID" value="MBB4910036.1"/>
    <property type="molecule type" value="Genomic_DNA"/>
</dbReference>
<dbReference type="PANTHER" id="PTHR43046:SF2">
    <property type="entry name" value="8-OXO-DGTP DIPHOSPHATASE-RELATED"/>
    <property type="match status" value="1"/>
</dbReference>
<dbReference type="SUPFAM" id="SSF55811">
    <property type="entry name" value="Nudix"/>
    <property type="match status" value="1"/>
</dbReference>
<dbReference type="Pfam" id="PF00293">
    <property type="entry name" value="NUDIX"/>
    <property type="match status" value="1"/>
</dbReference>
<dbReference type="GO" id="GO:0016787">
    <property type="term" value="F:hydrolase activity"/>
    <property type="evidence" value="ECO:0007669"/>
    <property type="project" value="UniProtKB-KW"/>
</dbReference>
<evidence type="ECO:0000256" key="2">
    <source>
        <dbReference type="ARBA" id="ARBA00022801"/>
    </source>
</evidence>